<sequence length="407" mass="43897">MPIAGSIRLRSPLPPASSFKGATDALTATAKVVVFRPSTPPSELHRPPPVSLSTSPDSPLDAHQPMLLKSPRATNRELVSLESWPTDDIDVEVAVPPPSSASSPTSSASSSSLASSTQSPPPRPGSSTTHLSASVPKRRPPQSDRDAWSNHGGVNAAADAAMSSMAHMMRGGSPPPNEDDLLPLWERPPQVVLESSPQKMDPEMRVFHDAFAQRRQTVRVATAPSPPRKAISLPQHGAARTEAIPVRPQTAQTFTSLLRVCQMGEIDEIRLAFQRHNLSFQNQVFERALLIPEDKTTAECIGNLPLPGSRLPENPITGQLALLFKINNTGTKSGKRAKKAKKKAKKKTKKNAKKLSGCLGLIQPQPLHTDFEAAGIVSDLFESFNMETAVTKGNLLEKILGNFTTRF</sequence>
<feature type="compositionally biased region" description="Low complexity" evidence="1">
    <location>
        <begin position="100"/>
        <end position="118"/>
    </location>
</feature>
<dbReference type="AlphaFoldDB" id="A0A024TVN0"/>
<organism evidence="2">
    <name type="scientific">Aphanomyces invadans</name>
    <dbReference type="NCBI Taxonomy" id="157072"/>
    <lineage>
        <taxon>Eukaryota</taxon>
        <taxon>Sar</taxon>
        <taxon>Stramenopiles</taxon>
        <taxon>Oomycota</taxon>
        <taxon>Saprolegniomycetes</taxon>
        <taxon>Saprolegniales</taxon>
        <taxon>Verrucalvaceae</taxon>
        <taxon>Aphanomyces</taxon>
    </lineage>
</organism>
<name>A0A024TVN0_9STRA</name>
<dbReference type="OrthoDB" id="10534400at2759"/>
<evidence type="ECO:0000313" key="2">
    <source>
        <dbReference type="EMBL" id="ETV98220.1"/>
    </source>
</evidence>
<evidence type="ECO:0000256" key="1">
    <source>
        <dbReference type="SAM" id="MobiDB-lite"/>
    </source>
</evidence>
<feature type="region of interest" description="Disordered" evidence="1">
    <location>
        <begin position="1"/>
        <end position="20"/>
    </location>
</feature>
<reference evidence="2" key="1">
    <citation type="submission" date="2013-12" db="EMBL/GenBank/DDBJ databases">
        <title>The Genome Sequence of Aphanomyces invadans NJM9701.</title>
        <authorList>
            <consortium name="The Broad Institute Genomics Platform"/>
            <person name="Russ C."/>
            <person name="Tyler B."/>
            <person name="van West P."/>
            <person name="Dieguez-Uribeondo J."/>
            <person name="Young S.K."/>
            <person name="Zeng Q."/>
            <person name="Gargeya S."/>
            <person name="Fitzgerald M."/>
            <person name="Abouelleil A."/>
            <person name="Alvarado L."/>
            <person name="Chapman S.B."/>
            <person name="Gainer-Dewar J."/>
            <person name="Goldberg J."/>
            <person name="Griggs A."/>
            <person name="Gujja S."/>
            <person name="Hansen M."/>
            <person name="Howarth C."/>
            <person name="Imamovic A."/>
            <person name="Ireland A."/>
            <person name="Larimer J."/>
            <person name="McCowan C."/>
            <person name="Murphy C."/>
            <person name="Pearson M."/>
            <person name="Poon T.W."/>
            <person name="Priest M."/>
            <person name="Roberts A."/>
            <person name="Saif S."/>
            <person name="Shea T."/>
            <person name="Sykes S."/>
            <person name="Wortman J."/>
            <person name="Nusbaum C."/>
            <person name="Birren B."/>
        </authorList>
    </citation>
    <scope>NUCLEOTIDE SEQUENCE [LARGE SCALE GENOMIC DNA]</scope>
    <source>
        <strain evidence="2">NJM9701</strain>
    </source>
</reference>
<dbReference type="VEuPathDB" id="FungiDB:H310_08943"/>
<dbReference type="GeneID" id="20085993"/>
<feature type="region of interest" description="Disordered" evidence="1">
    <location>
        <begin position="37"/>
        <end position="152"/>
    </location>
</feature>
<gene>
    <name evidence="2" type="ORF">H310_08943</name>
</gene>
<dbReference type="EMBL" id="KI913970">
    <property type="protein sequence ID" value="ETV98220.1"/>
    <property type="molecule type" value="Genomic_DNA"/>
</dbReference>
<protein>
    <submittedName>
        <fullName evidence="2">Uncharacterized protein</fullName>
    </submittedName>
</protein>
<accession>A0A024TVN0</accession>
<proteinExistence type="predicted"/>
<dbReference type="RefSeq" id="XP_008873095.1">
    <property type="nucleotide sequence ID" value="XM_008874873.1"/>
</dbReference>